<dbReference type="EMBL" id="HBIQ01032252">
    <property type="protein sequence ID" value="CAE0544835.1"/>
    <property type="molecule type" value="Transcribed_RNA"/>
</dbReference>
<reference evidence="1" key="1">
    <citation type="submission" date="2021-01" db="EMBL/GenBank/DDBJ databases">
        <authorList>
            <person name="Corre E."/>
            <person name="Pelletier E."/>
            <person name="Niang G."/>
            <person name="Scheremetjew M."/>
            <person name="Finn R."/>
            <person name="Kale V."/>
            <person name="Holt S."/>
            <person name="Cochrane G."/>
            <person name="Meng A."/>
            <person name="Brown T."/>
            <person name="Cohen L."/>
        </authorList>
    </citation>
    <scope>NUCLEOTIDE SEQUENCE</scope>
    <source>
        <strain evidence="1">SPMC142</strain>
    </source>
</reference>
<sequence length="166" mass="18390">MANLMHAADRAPACARLTSVREPAKFNDGHVDMYRYKFRSLLKNPGLKFQTDKKKDMTLTFEGGQGKGIFFQWDGEARFAFSPSGKAFNILIRKVLNIPVVLGPFYNEKVGGDPDNGEDVAFAFCGDDHKAQEAVRSRILRCVDGQLEAEMNATQAELNEVGLSGQ</sequence>
<organism evidence="1">
    <name type="scientific">Strombidinopsis acuminata</name>
    <dbReference type="NCBI Taxonomy" id="141414"/>
    <lineage>
        <taxon>Eukaryota</taxon>
        <taxon>Sar</taxon>
        <taxon>Alveolata</taxon>
        <taxon>Ciliophora</taxon>
        <taxon>Intramacronucleata</taxon>
        <taxon>Spirotrichea</taxon>
        <taxon>Choreotrichia</taxon>
        <taxon>Choreotrichida</taxon>
        <taxon>Strombidinopsidae</taxon>
        <taxon>Strombidinopsis</taxon>
    </lineage>
</organism>
<evidence type="ECO:0000313" key="1">
    <source>
        <dbReference type="EMBL" id="CAE0544835.1"/>
    </source>
</evidence>
<protein>
    <submittedName>
        <fullName evidence="1">Uncharacterized protein</fullName>
    </submittedName>
</protein>
<name>A0A7S3W9I3_9SPIT</name>
<gene>
    <name evidence="1" type="ORF">SACU0126_LOCUS10590</name>
</gene>
<accession>A0A7S3W9I3</accession>
<proteinExistence type="predicted"/>
<dbReference type="AlphaFoldDB" id="A0A7S3W9I3"/>